<dbReference type="EMBL" id="SVCM01000076">
    <property type="protein sequence ID" value="MBE6059879.1"/>
    <property type="molecule type" value="Genomic_DNA"/>
</dbReference>
<gene>
    <name evidence="5" type="ORF">E7215_06865</name>
</gene>
<proteinExistence type="predicted"/>
<feature type="transmembrane region" description="Helical" evidence="3">
    <location>
        <begin position="15"/>
        <end position="34"/>
    </location>
</feature>
<sequence>MFQKSNKGQVTKRNYYLLSIMILMFIGLIIRFIYVQLMEGPTLSVSANEQYYYEEDINNINFKLLDRNDNNLFESTLKYYVVIDPLTFYTLNEEAAFISMKNVSYILRSFNRDYDISLLQYEIENGNKQYEIDKECYEKLKNIEDVRGMYVYEYTEYKKYNDWNIKNILASGVKYSDNSKLKDEGTLEREIYEYIKNNKKEQLKLEKDVSGNIIKKVFSDIKGNNNVVTTLDYNIQKKVEEILKSKNYEEYGQIGAVLMESTTGNILSMAQKNDSLSNVNIGIPSGNGFLLGSTFKTILYEAAIENQLIGRDEKFYLKKIFPKSIEKLGSYNMEQAYIASSNDTFAQIGWKVGMDRIYELSNRLGLFNKTLNLQDEKSGTIEGYKVENNLDIITNTSIGQTVRTTPLAALSIPNTVVNGGKYIKPKIINKIISEEGKILKKYESESIEVFSESTANIIKEGMIGVVNDELGTGSNAKIDNIEIGGKTGTTEYLNGDKKCSDGWFAGFFKYDNKYYSMVIYLPQVEEKGGSSQIACSVFKDIVESLIHSDIMKLN</sequence>
<accession>A0A927ZK34</accession>
<evidence type="ECO:0000259" key="4">
    <source>
        <dbReference type="Pfam" id="PF00905"/>
    </source>
</evidence>
<dbReference type="AlphaFoldDB" id="A0A927ZK34"/>
<dbReference type="Gene3D" id="3.40.710.10">
    <property type="entry name" value="DD-peptidase/beta-lactamase superfamily"/>
    <property type="match status" value="1"/>
</dbReference>
<name>A0A927ZK34_9CLOT</name>
<dbReference type="GO" id="GO:0005886">
    <property type="term" value="C:plasma membrane"/>
    <property type="evidence" value="ECO:0007669"/>
    <property type="project" value="TreeGrafter"/>
</dbReference>
<dbReference type="InterPro" id="IPR012338">
    <property type="entry name" value="Beta-lactam/transpept-like"/>
</dbReference>
<comment type="caution">
    <text evidence="5">The sequence shown here is derived from an EMBL/GenBank/DDBJ whole genome shotgun (WGS) entry which is preliminary data.</text>
</comment>
<protein>
    <recommendedName>
        <fullName evidence="4">Penicillin-binding protein transpeptidase domain-containing protein</fullName>
    </recommendedName>
</protein>
<keyword evidence="3" id="KW-1133">Transmembrane helix</keyword>
<dbReference type="SUPFAM" id="SSF56601">
    <property type="entry name" value="beta-lactamase/transpeptidase-like"/>
    <property type="match status" value="1"/>
</dbReference>
<evidence type="ECO:0000256" key="2">
    <source>
        <dbReference type="ARBA" id="ARBA00023136"/>
    </source>
</evidence>
<organism evidence="5 6">
    <name type="scientific">Clostridium sulfidigenes</name>
    <dbReference type="NCBI Taxonomy" id="318464"/>
    <lineage>
        <taxon>Bacteria</taxon>
        <taxon>Bacillati</taxon>
        <taxon>Bacillota</taxon>
        <taxon>Clostridia</taxon>
        <taxon>Eubacteriales</taxon>
        <taxon>Clostridiaceae</taxon>
        <taxon>Clostridium</taxon>
    </lineage>
</organism>
<dbReference type="GO" id="GO:0008658">
    <property type="term" value="F:penicillin binding"/>
    <property type="evidence" value="ECO:0007669"/>
    <property type="project" value="InterPro"/>
</dbReference>
<dbReference type="PANTHER" id="PTHR30627:SF1">
    <property type="entry name" value="PEPTIDOGLYCAN D,D-TRANSPEPTIDASE FTSI"/>
    <property type="match status" value="1"/>
</dbReference>
<dbReference type="PANTHER" id="PTHR30627">
    <property type="entry name" value="PEPTIDOGLYCAN D,D-TRANSPEPTIDASE"/>
    <property type="match status" value="1"/>
</dbReference>
<evidence type="ECO:0000256" key="1">
    <source>
        <dbReference type="ARBA" id="ARBA00004370"/>
    </source>
</evidence>
<comment type="subcellular location">
    <subcellularLocation>
        <location evidence="1">Membrane</location>
    </subcellularLocation>
</comment>
<keyword evidence="2 3" id="KW-0472">Membrane</keyword>
<keyword evidence="3" id="KW-0812">Transmembrane</keyword>
<dbReference type="Pfam" id="PF00905">
    <property type="entry name" value="Transpeptidase"/>
    <property type="match status" value="1"/>
</dbReference>
<dbReference type="InterPro" id="IPR001460">
    <property type="entry name" value="PCN-bd_Tpept"/>
</dbReference>
<dbReference type="InterPro" id="IPR050515">
    <property type="entry name" value="Beta-lactam/transpept"/>
</dbReference>
<feature type="domain" description="Penicillin-binding protein transpeptidase" evidence="4">
    <location>
        <begin position="255"/>
        <end position="543"/>
    </location>
</feature>
<dbReference type="Proteomes" id="UP000768462">
    <property type="component" value="Unassembled WGS sequence"/>
</dbReference>
<evidence type="ECO:0000256" key="3">
    <source>
        <dbReference type="SAM" id="Phobius"/>
    </source>
</evidence>
<evidence type="ECO:0000313" key="5">
    <source>
        <dbReference type="EMBL" id="MBE6059879.1"/>
    </source>
</evidence>
<evidence type="ECO:0000313" key="6">
    <source>
        <dbReference type="Proteomes" id="UP000768462"/>
    </source>
</evidence>
<dbReference type="GO" id="GO:0071555">
    <property type="term" value="P:cell wall organization"/>
    <property type="evidence" value="ECO:0007669"/>
    <property type="project" value="TreeGrafter"/>
</dbReference>
<reference evidence="5" key="1">
    <citation type="submission" date="2019-04" db="EMBL/GenBank/DDBJ databases">
        <title>Evolution of Biomass-Degrading Anaerobic Consortia Revealed by Metagenomics.</title>
        <authorList>
            <person name="Peng X."/>
        </authorList>
    </citation>
    <scope>NUCLEOTIDE SEQUENCE</scope>
    <source>
        <strain evidence="5">SIG254</strain>
    </source>
</reference>